<dbReference type="GO" id="GO:0003924">
    <property type="term" value="F:GTPase activity"/>
    <property type="evidence" value="ECO:0007669"/>
    <property type="project" value="InterPro"/>
</dbReference>
<keyword evidence="4" id="KW-1185">Reference proteome</keyword>
<dbReference type="GO" id="GO:0005525">
    <property type="term" value="F:GTP binding"/>
    <property type="evidence" value="ECO:0007669"/>
    <property type="project" value="InterPro"/>
</dbReference>
<dbReference type="InterPro" id="IPR001806">
    <property type="entry name" value="Small_GTPase"/>
</dbReference>
<dbReference type="InterPro" id="IPR025164">
    <property type="entry name" value="Toastrack_DUF4097"/>
</dbReference>
<protein>
    <recommendedName>
        <fullName evidence="2">DUF4097 domain-containing protein</fullName>
    </recommendedName>
</protein>
<evidence type="ECO:0000259" key="2">
    <source>
        <dbReference type="Pfam" id="PF13349"/>
    </source>
</evidence>
<gene>
    <name evidence="3" type="ORF">GEV33_010319</name>
</gene>
<dbReference type="Proteomes" id="UP000719412">
    <property type="component" value="Unassembled WGS sequence"/>
</dbReference>
<name>A0A8J6H5W9_TENMO</name>
<dbReference type="InterPro" id="IPR027417">
    <property type="entry name" value="P-loop_NTPase"/>
</dbReference>
<dbReference type="AlphaFoldDB" id="A0A8J6H5W9"/>
<sequence length="689" mass="77028">MVVGLCAKRDEISMGAFKRTELCRKLVPVGLPGFRPGIRTPNLPNLNRARLTRIHDESWIADVEESERFVMLQKNGCLYEHIRWGEAFVIVYSVSDRHSFHEAQEILSQLAKLKLPSYYTSLLLGNKRDLDHSRSPPQIKNSEYKLHAQSGSELTCRVRFAEMTVPIITSPFVRHPDRIIYSPFERGGSGAPHFRYQVHVSVGRPGTTYIQNSIAFTPVVNHKSTDRYLFSNLKFRQNISYRTDGVDNTFGAKLNSLGSCQMGLLARDRSQICVDDGQELSLQYGCQFYEVSAAENFAGVSLAFQSLLREARSVQLLKALPIRRKLGVNSVSKVLGNIFGKNSKGDRKKRPSLMPQFESPLRVPHQMKQRPSTEGVEKLHGQAHTLASPRIINCIRTATASWRYFSDVFRQELTVQTFCDLQVNLPYNVHIKPLDVHKYHNCDLLKIEVTGANSVKHVQDGSTIKIFGPNQDHDANTTCTIDAPVKANLNVEALGNIRTGVFGGSKLILKSLKGSIFVDKYQGDTIDLNTESGDIDLQGAVVASTIKIVVTKNGSIKTKRLQGLDAELNTNKGNISVESSYCDNSIFRANFGTLDLQNVHKNSKIFVTSGNLKLTGLDGQLEADLRDTTADIQISRILDDSKIVMSQNGDLELRLSDECQLNTLFEIPKRHHFVLDADRRKLQTSQGGV</sequence>
<dbReference type="PROSITE" id="PS51421">
    <property type="entry name" value="RAS"/>
    <property type="match status" value="1"/>
</dbReference>
<dbReference type="EMBL" id="JABDTM020026026">
    <property type="protein sequence ID" value="KAH0812470.1"/>
    <property type="molecule type" value="Genomic_DNA"/>
</dbReference>
<reference evidence="3" key="2">
    <citation type="submission" date="2021-08" db="EMBL/GenBank/DDBJ databases">
        <authorList>
            <person name="Eriksson T."/>
        </authorList>
    </citation>
    <scope>NUCLEOTIDE SEQUENCE</scope>
    <source>
        <strain evidence="3">Stoneville</strain>
        <tissue evidence="3">Whole head</tissue>
    </source>
</reference>
<dbReference type="SUPFAM" id="SSF52540">
    <property type="entry name" value="P-loop containing nucleoside triphosphate hydrolases"/>
    <property type="match status" value="1"/>
</dbReference>
<accession>A0A8J6H5W9</accession>
<dbReference type="Gene3D" id="2.160.20.120">
    <property type="match status" value="1"/>
</dbReference>
<evidence type="ECO:0000313" key="4">
    <source>
        <dbReference type="Proteomes" id="UP000719412"/>
    </source>
</evidence>
<dbReference type="Pfam" id="PF00071">
    <property type="entry name" value="Ras"/>
    <property type="match status" value="1"/>
</dbReference>
<feature type="domain" description="DUF4097" evidence="2">
    <location>
        <begin position="506"/>
        <end position="655"/>
    </location>
</feature>
<feature type="region of interest" description="Disordered" evidence="1">
    <location>
        <begin position="342"/>
        <end position="368"/>
    </location>
</feature>
<dbReference type="SMART" id="SM00173">
    <property type="entry name" value="RAS"/>
    <property type="match status" value="1"/>
</dbReference>
<dbReference type="Pfam" id="PF13349">
    <property type="entry name" value="DUF4097"/>
    <property type="match status" value="1"/>
</dbReference>
<dbReference type="PANTHER" id="PTHR34094">
    <property type="match status" value="1"/>
</dbReference>
<evidence type="ECO:0000313" key="3">
    <source>
        <dbReference type="EMBL" id="KAH0812470.1"/>
    </source>
</evidence>
<evidence type="ECO:0000256" key="1">
    <source>
        <dbReference type="SAM" id="MobiDB-lite"/>
    </source>
</evidence>
<reference evidence="3" key="1">
    <citation type="journal article" date="2020" name="J Insects Food Feed">
        <title>The yellow mealworm (Tenebrio molitor) genome: a resource for the emerging insects as food and feed industry.</title>
        <authorList>
            <person name="Eriksson T."/>
            <person name="Andere A."/>
            <person name="Kelstrup H."/>
            <person name="Emery V."/>
            <person name="Picard C."/>
        </authorList>
    </citation>
    <scope>NUCLEOTIDE SEQUENCE</scope>
    <source>
        <strain evidence="3">Stoneville</strain>
        <tissue evidence="3">Whole head</tissue>
    </source>
</reference>
<dbReference type="PANTHER" id="PTHR34094:SF1">
    <property type="entry name" value="PROTEIN FAM185A"/>
    <property type="match status" value="1"/>
</dbReference>
<dbReference type="Gene3D" id="3.40.50.300">
    <property type="entry name" value="P-loop containing nucleotide triphosphate hydrolases"/>
    <property type="match status" value="2"/>
</dbReference>
<proteinExistence type="predicted"/>
<comment type="caution">
    <text evidence="3">The sequence shown here is derived from an EMBL/GenBank/DDBJ whole genome shotgun (WGS) entry which is preliminary data.</text>
</comment>
<organism evidence="3 4">
    <name type="scientific">Tenebrio molitor</name>
    <name type="common">Yellow mealworm beetle</name>
    <dbReference type="NCBI Taxonomy" id="7067"/>
    <lineage>
        <taxon>Eukaryota</taxon>
        <taxon>Metazoa</taxon>
        <taxon>Ecdysozoa</taxon>
        <taxon>Arthropoda</taxon>
        <taxon>Hexapoda</taxon>
        <taxon>Insecta</taxon>
        <taxon>Pterygota</taxon>
        <taxon>Neoptera</taxon>
        <taxon>Endopterygota</taxon>
        <taxon>Coleoptera</taxon>
        <taxon>Polyphaga</taxon>
        <taxon>Cucujiformia</taxon>
        <taxon>Tenebrionidae</taxon>
        <taxon>Tenebrio</taxon>
    </lineage>
</organism>